<reference evidence="2 3" key="1">
    <citation type="journal article" date="2020" name="Int. J. Syst. Evol. Microbiol.">
        <title>Ureaplasma miroungigenitalium sp. nov. isolated from northern elephant seals (Mirounga angustirostris) and Ureaplasma zalophigenitalium sp. nov. isolated from California sea lions (Zalophus californianus).</title>
        <authorList>
            <person name="Volokhov D.V."/>
            <person name="Gulland F.M."/>
            <person name="Gao Y."/>
            <person name="Chizhikov V.E."/>
        </authorList>
    </citation>
    <scope>NUCLEOTIDE SEQUENCE [LARGE SCALE GENOMIC DNA]</scope>
    <source>
        <strain evidence="2 3">CSL7644-GEN</strain>
    </source>
</reference>
<gene>
    <name evidence="2" type="ORF">OF365_00140</name>
</gene>
<sequence>MSHHVSYSFDTELQKLSFLVLTKKMSLKEFEKILLAREKQLALLVNSKTETTNLCCLKKQIDVLQKQINDLKIQIKKIRTNIEVLNQQILILQKQENN</sequence>
<keyword evidence="3" id="KW-1185">Reference proteome</keyword>
<protein>
    <submittedName>
        <fullName evidence="2">Uncharacterized protein</fullName>
    </submittedName>
</protein>
<proteinExistence type="predicted"/>
<evidence type="ECO:0000313" key="2">
    <source>
        <dbReference type="EMBL" id="MCV3753800.1"/>
    </source>
</evidence>
<keyword evidence="1" id="KW-0175">Coiled coil</keyword>
<comment type="caution">
    <text evidence="2">The sequence shown here is derived from an EMBL/GenBank/DDBJ whole genome shotgun (WGS) entry which is preliminary data.</text>
</comment>
<evidence type="ECO:0000256" key="1">
    <source>
        <dbReference type="SAM" id="Coils"/>
    </source>
</evidence>
<name>A0ABT3BNG7_9BACT</name>
<organism evidence="2 3">
    <name type="scientific">Ureaplasma zalophigenitalium</name>
    <dbReference type="NCBI Taxonomy" id="907723"/>
    <lineage>
        <taxon>Bacteria</taxon>
        <taxon>Bacillati</taxon>
        <taxon>Mycoplasmatota</taxon>
        <taxon>Mycoplasmoidales</taxon>
        <taxon>Mycoplasmoidaceae</taxon>
        <taxon>Ureaplasma</taxon>
    </lineage>
</organism>
<dbReference type="RefSeq" id="WP_263817603.1">
    <property type="nucleotide sequence ID" value="NZ_JAOXHJ010000001.1"/>
</dbReference>
<feature type="coiled-coil region" evidence="1">
    <location>
        <begin position="61"/>
        <end position="95"/>
    </location>
</feature>
<accession>A0ABT3BNG7</accession>
<dbReference type="EMBL" id="JAOXHJ010000001">
    <property type="protein sequence ID" value="MCV3753800.1"/>
    <property type="molecule type" value="Genomic_DNA"/>
</dbReference>
<evidence type="ECO:0000313" key="3">
    <source>
        <dbReference type="Proteomes" id="UP001207252"/>
    </source>
</evidence>
<dbReference type="Proteomes" id="UP001207252">
    <property type="component" value="Unassembled WGS sequence"/>
</dbReference>